<keyword evidence="6 19" id="KW-0645">Protease</keyword>
<feature type="binding site" evidence="15">
    <location>
        <position position="135"/>
    </location>
    <ligand>
        <name>substrate</name>
    </ligand>
</feature>
<evidence type="ECO:0000256" key="11">
    <source>
        <dbReference type="ARBA" id="ARBA00022825"/>
    </source>
</evidence>
<comment type="similarity">
    <text evidence="3">Belongs to the peptidase S1C family.</text>
</comment>
<evidence type="ECO:0000256" key="6">
    <source>
        <dbReference type="ARBA" id="ARBA00022670"/>
    </source>
</evidence>
<evidence type="ECO:0000256" key="16">
    <source>
        <dbReference type="SAM" id="MobiDB-lite"/>
    </source>
</evidence>
<dbReference type="AlphaFoldDB" id="A0A2S0PDP5"/>
<dbReference type="EMBL" id="CP028519">
    <property type="protein sequence ID" value="AVY95475.1"/>
    <property type="molecule type" value="Genomic_DNA"/>
</dbReference>
<evidence type="ECO:0000256" key="7">
    <source>
        <dbReference type="ARBA" id="ARBA00022729"/>
    </source>
</evidence>
<evidence type="ECO:0000256" key="4">
    <source>
        <dbReference type="ARBA" id="ARBA00013035"/>
    </source>
</evidence>
<keyword evidence="12" id="KW-0346">Stress response</keyword>
<dbReference type="SUPFAM" id="SSF50494">
    <property type="entry name" value="Trypsin-like serine proteases"/>
    <property type="match status" value="1"/>
</dbReference>
<evidence type="ECO:0000259" key="18">
    <source>
        <dbReference type="PROSITE" id="PS50106"/>
    </source>
</evidence>
<evidence type="ECO:0000256" key="15">
    <source>
        <dbReference type="PIRSR" id="PIRSR611782-2"/>
    </source>
</evidence>
<feature type="binding site" evidence="15">
    <location>
        <begin position="206"/>
        <end position="208"/>
    </location>
    <ligand>
        <name>substrate</name>
    </ligand>
</feature>
<name>A0A2S0PDP5_9NEIS</name>
<keyword evidence="7 17" id="KW-0732">Signal</keyword>
<evidence type="ECO:0000256" key="12">
    <source>
        <dbReference type="ARBA" id="ARBA00023016"/>
    </source>
</evidence>
<keyword evidence="9" id="KW-0574">Periplasm</keyword>
<evidence type="ECO:0000256" key="17">
    <source>
        <dbReference type="SAM" id="SignalP"/>
    </source>
</evidence>
<feature type="active site" description="Charge relay system" evidence="14">
    <location>
        <position position="208"/>
    </location>
</feature>
<protein>
    <recommendedName>
        <fullName evidence="5">Probable periplasmic serine endoprotease DegP-like</fullName>
        <ecNumber evidence="4">3.4.21.107</ecNumber>
    </recommendedName>
    <alternativeName>
        <fullName evidence="13">Protease Do</fullName>
    </alternativeName>
</protein>
<evidence type="ECO:0000256" key="8">
    <source>
        <dbReference type="ARBA" id="ARBA00022737"/>
    </source>
</evidence>
<dbReference type="Proteomes" id="UP000244173">
    <property type="component" value="Chromosome"/>
</dbReference>
<sequence>MKKSIVAVSLALGLALGQAPVLAASLANLPDFTQLVKKEGRAVVNISTKQTVRQNVSPIPDDMAGDPFFEFFRRFAPPQQREFQAASLGSGFILSPDGYIMTNAHVVARADEITVTLTDKRSYKARLVGADARTDVALLKIDGKDLPVIDLGDPSSLEVGEWVVAIGSPFGFDNSVTAGIVSAKGRQLPDENYVPFIQTDVAVNPGNSGGPLFNMQGQVVGINSQIYSRSGGFMGISFAIPIDVAVKVSDQLKASGRVSRGRIGVQIQELTKELAASFGLPRASGALVNAVEPGGPAEKAGLKAGDIILKVNGSAINSTSDLPRLIGSIKPGQATAVEVWRNRGAQSVTVVPDELRESDDTQAERAPARPREAAPKSQPVTSLGLVLADAPPALLGHLGVRFALVVQRATGAAARAGLVPGDAIVGIGNDNLTSFAQLKGRVDSAPSGSALPLRIVRNGATLFLALPISKP</sequence>
<dbReference type="InterPro" id="IPR011782">
    <property type="entry name" value="Pept_S1C_Do"/>
</dbReference>
<accession>A0A2S0PDP5</accession>
<comment type="subcellular location">
    <subcellularLocation>
        <location evidence="2">Periplasm</location>
    </subcellularLocation>
</comment>
<feature type="domain" description="PDZ" evidence="18">
    <location>
        <begin position="264"/>
        <end position="320"/>
    </location>
</feature>
<evidence type="ECO:0000256" key="5">
    <source>
        <dbReference type="ARBA" id="ARBA00013958"/>
    </source>
</evidence>
<feature type="compositionally biased region" description="Basic and acidic residues" evidence="16">
    <location>
        <begin position="353"/>
        <end position="374"/>
    </location>
</feature>
<feature type="binding site" evidence="15">
    <location>
        <position position="105"/>
    </location>
    <ligand>
        <name>substrate</name>
    </ligand>
</feature>
<keyword evidence="8" id="KW-0677">Repeat</keyword>
<evidence type="ECO:0000256" key="3">
    <source>
        <dbReference type="ARBA" id="ARBA00010541"/>
    </source>
</evidence>
<evidence type="ECO:0000256" key="2">
    <source>
        <dbReference type="ARBA" id="ARBA00004418"/>
    </source>
</evidence>
<dbReference type="GO" id="GO:0004252">
    <property type="term" value="F:serine-type endopeptidase activity"/>
    <property type="evidence" value="ECO:0007669"/>
    <property type="project" value="InterPro"/>
</dbReference>
<evidence type="ECO:0000256" key="13">
    <source>
        <dbReference type="ARBA" id="ARBA00032850"/>
    </source>
</evidence>
<dbReference type="SMART" id="SM00228">
    <property type="entry name" value="PDZ"/>
    <property type="match status" value="2"/>
</dbReference>
<evidence type="ECO:0000313" key="20">
    <source>
        <dbReference type="Proteomes" id="UP000244173"/>
    </source>
</evidence>
<dbReference type="NCBIfam" id="TIGR02037">
    <property type="entry name" value="degP_htrA_DO"/>
    <property type="match status" value="1"/>
</dbReference>
<dbReference type="PANTHER" id="PTHR22939:SF130">
    <property type="entry name" value="PERIPLASMIC SERINE ENDOPROTEASE DEGP-LIKE-RELATED"/>
    <property type="match status" value="1"/>
</dbReference>
<dbReference type="EC" id="3.4.21.107" evidence="4"/>
<keyword evidence="10" id="KW-0378">Hydrolase</keyword>
<evidence type="ECO:0000256" key="1">
    <source>
        <dbReference type="ARBA" id="ARBA00001772"/>
    </source>
</evidence>
<dbReference type="PROSITE" id="PS50106">
    <property type="entry name" value="PDZ"/>
    <property type="match status" value="1"/>
</dbReference>
<dbReference type="Pfam" id="PF13180">
    <property type="entry name" value="PDZ_2"/>
    <property type="match status" value="1"/>
</dbReference>
<evidence type="ECO:0000256" key="10">
    <source>
        <dbReference type="ARBA" id="ARBA00022801"/>
    </source>
</evidence>
<dbReference type="FunFam" id="2.40.10.120:FF:000007">
    <property type="entry name" value="Periplasmic serine endoprotease DegP-like"/>
    <property type="match status" value="1"/>
</dbReference>
<feature type="signal peptide" evidence="17">
    <location>
        <begin position="1"/>
        <end position="23"/>
    </location>
</feature>
<dbReference type="KEGG" id="maer:DAI18_16520"/>
<dbReference type="InterPro" id="IPR001940">
    <property type="entry name" value="Peptidase_S1C"/>
</dbReference>
<dbReference type="InterPro" id="IPR009003">
    <property type="entry name" value="Peptidase_S1_PA"/>
</dbReference>
<gene>
    <name evidence="19" type="ORF">DAI18_16520</name>
</gene>
<dbReference type="PANTHER" id="PTHR22939">
    <property type="entry name" value="SERINE PROTEASE FAMILY S1C HTRA-RELATED"/>
    <property type="match status" value="1"/>
</dbReference>
<comment type="catalytic activity">
    <reaction evidence="1">
        <text>Acts on substrates that are at least partially unfolded. The cleavage site P1 residue is normally between a pair of hydrophobic residues, such as Val-|-Val.</text>
        <dbReference type="EC" id="3.4.21.107"/>
    </reaction>
</comment>
<feature type="active site" description="Charge relay system" evidence="14">
    <location>
        <position position="135"/>
    </location>
</feature>
<reference evidence="19 20" key="1">
    <citation type="submission" date="2018-04" db="EMBL/GenBank/DDBJ databases">
        <title>Denitrifier Microvirgula.</title>
        <authorList>
            <person name="Anderson E."/>
            <person name="Jang J."/>
            <person name="Ishii S."/>
        </authorList>
    </citation>
    <scope>NUCLEOTIDE SEQUENCE [LARGE SCALE GENOMIC DNA]</scope>
    <source>
        <strain evidence="19 20">BE2.4</strain>
    </source>
</reference>
<evidence type="ECO:0000256" key="9">
    <source>
        <dbReference type="ARBA" id="ARBA00022764"/>
    </source>
</evidence>
<organism evidence="19 20">
    <name type="scientific">Microvirgula aerodenitrificans</name>
    <dbReference type="NCBI Taxonomy" id="57480"/>
    <lineage>
        <taxon>Bacteria</taxon>
        <taxon>Pseudomonadati</taxon>
        <taxon>Pseudomonadota</taxon>
        <taxon>Betaproteobacteria</taxon>
        <taxon>Neisseriales</taxon>
        <taxon>Aquaspirillaceae</taxon>
        <taxon>Microvirgula</taxon>
    </lineage>
</organism>
<feature type="active site" description="Charge relay system" evidence="14">
    <location>
        <position position="105"/>
    </location>
</feature>
<feature type="chain" id="PRO_5038775002" description="Probable periplasmic serine endoprotease DegP-like" evidence="17">
    <location>
        <begin position="24"/>
        <end position="471"/>
    </location>
</feature>
<dbReference type="InterPro" id="IPR001478">
    <property type="entry name" value="PDZ"/>
</dbReference>
<proteinExistence type="inferred from homology"/>
<dbReference type="PRINTS" id="PR00834">
    <property type="entry name" value="PROTEASES2C"/>
</dbReference>
<evidence type="ECO:0000256" key="14">
    <source>
        <dbReference type="PIRSR" id="PIRSR611782-1"/>
    </source>
</evidence>
<feature type="region of interest" description="Disordered" evidence="16">
    <location>
        <begin position="350"/>
        <end position="379"/>
    </location>
</feature>
<dbReference type="CDD" id="cd10839">
    <property type="entry name" value="cpPDZ1_DegP-like"/>
    <property type="match status" value="1"/>
</dbReference>
<dbReference type="OrthoDB" id="9758917at2"/>
<keyword evidence="11" id="KW-0720">Serine protease</keyword>
<dbReference type="Pfam" id="PF13365">
    <property type="entry name" value="Trypsin_2"/>
    <property type="match status" value="1"/>
</dbReference>
<dbReference type="SUPFAM" id="SSF50156">
    <property type="entry name" value="PDZ domain-like"/>
    <property type="match status" value="2"/>
</dbReference>
<evidence type="ECO:0000313" key="19">
    <source>
        <dbReference type="EMBL" id="AVY95475.1"/>
    </source>
</evidence>
<dbReference type="InterPro" id="IPR036034">
    <property type="entry name" value="PDZ_sf"/>
</dbReference>
<dbReference type="Gene3D" id="2.40.10.120">
    <property type="match status" value="1"/>
</dbReference>
<dbReference type="GO" id="GO:0006508">
    <property type="term" value="P:proteolysis"/>
    <property type="evidence" value="ECO:0007669"/>
    <property type="project" value="UniProtKB-KW"/>
</dbReference>
<dbReference type="Gene3D" id="2.30.42.10">
    <property type="match status" value="2"/>
</dbReference>
<dbReference type="STRING" id="1122240.GCA_000620105_02294"/>
<dbReference type="GO" id="GO:0042597">
    <property type="term" value="C:periplasmic space"/>
    <property type="evidence" value="ECO:0007669"/>
    <property type="project" value="UniProtKB-SubCell"/>
</dbReference>
<dbReference type="RefSeq" id="WP_028499343.1">
    <property type="nucleotide sequence ID" value="NZ_CALFSO010000010.1"/>
</dbReference>
<keyword evidence="20" id="KW-1185">Reference proteome</keyword>